<organism evidence="7 8">
    <name type="scientific">Rhododendron griersonianum</name>
    <dbReference type="NCBI Taxonomy" id="479676"/>
    <lineage>
        <taxon>Eukaryota</taxon>
        <taxon>Viridiplantae</taxon>
        <taxon>Streptophyta</taxon>
        <taxon>Embryophyta</taxon>
        <taxon>Tracheophyta</taxon>
        <taxon>Spermatophyta</taxon>
        <taxon>Magnoliopsida</taxon>
        <taxon>eudicotyledons</taxon>
        <taxon>Gunneridae</taxon>
        <taxon>Pentapetalae</taxon>
        <taxon>asterids</taxon>
        <taxon>Ericales</taxon>
        <taxon>Ericaceae</taxon>
        <taxon>Ericoideae</taxon>
        <taxon>Rhodoreae</taxon>
        <taxon>Rhododendron</taxon>
    </lineage>
</organism>
<accession>A0AAV6JX24</accession>
<evidence type="ECO:0000313" key="7">
    <source>
        <dbReference type="EMBL" id="KAG5544708.1"/>
    </source>
</evidence>
<dbReference type="EMBL" id="JACTNZ010000006">
    <property type="protein sequence ID" value="KAG5544708.1"/>
    <property type="molecule type" value="Genomic_DNA"/>
</dbReference>
<dbReference type="Pfam" id="PF00205">
    <property type="entry name" value="TPP_enzyme_M"/>
    <property type="match status" value="1"/>
</dbReference>
<comment type="cofactor">
    <cofactor evidence="1">
        <name>thiamine diphosphate</name>
        <dbReference type="ChEBI" id="CHEBI:58937"/>
    </cofactor>
</comment>
<comment type="similarity">
    <text evidence="2">Belongs to the TPP enzyme family.</text>
</comment>
<dbReference type="GO" id="GO:0005829">
    <property type="term" value="C:cytosol"/>
    <property type="evidence" value="ECO:0007669"/>
    <property type="project" value="TreeGrafter"/>
</dbReference>
<evidence type="ECO:0000256" key="5">
    <source>
        <dbReference type="ARBA" id="ARBA00023052"/>
    </source>
</evidence>
<dbReference type="InterPro" id="IPR012000">
    <property type="entry name" value="Thiamin_PyroP_enz_cen_dom"/>
</dbReference>
<dbReference type="InterPro" id="IPR036085">
    <property type="entry name" value="PAZ_dom_sf"/>
</dbReference>
<dbReference type="GO" id="GO:0004737">
    <property type="term" value="F:pyruvate decarboxylase activity"/>
    <property type="evidence" value="ECO:0007669"/>
    <property type="project" value="TreeGrafter"/>
</dbReference>
<dbReference type="Gene3D" id="3.40.50.1220">
    <property type="entry name" value="TPP-binding domain"/>
    <property type="match status" value="1"/>
</dbReference>
<dbReference type="InterPro" id="IPR029035">
    <property type="entry name" value="DHS-like_NAD/FAD-binding_dom"/>
</dbReference>
<dbReference type="InterPro" id="IPR012110">
    <property type="entry name" value="PDC/IPDC-like"/>
</dbReference>
<evidence type="ECO:0000256" key="3">
    <source>
        <dbReference type="ARBA" id="ARBA00022723"/>
    </source>
</evidence>
<evidence type="ECO:0000256" key="2">
    <source>
        <dbReference type="ARBA" id="ARBA00007812"/>
    </source>
</evidence>
<keyword evidence="3" id="KW-0479">Metal-binding</keyword>
<evidence type="ECO:0000313" key="8">
    <source>
        <dbReference type="Proteomes" id="UP000823749"/>
    </source>
</evidence>
<feature type="domain" description="Thiamine pyrophosphate enzyme central" evidence="6">
    <location>
        <begin position="64"/>
        <end position="129"/>
    </location>
</feature>
<evidence type="ECO:0000259" key="6">
    <source>
        <dbReference type="Pfam" id="PF00205"/>
    </source>
</evidence>
<dbReference type="GO" id="GO:0000287">
    <property type="term" value="F:magnesium ion binding"/>
    <property type="evidence" value="ECO:0007669"/>
    <property type="project" value="InterPro"/>
</dbReference>
<evidence type="ECO:0000256" key="1">
    <source>
        <dbReference type="ARBA" id="ARBA00001964"/>
    </source>
</evidence>
<keyword evidence="8" id="KW-1185">Reference proteome</keyword>
<keyword evidence="4" id="KW-0460">Magnesium</keyword>
<name>A0AAV6JX24_9ERIC</name>
<dbReference type="AlphaFoldDB" id="A0AAV6JX24"/>
<dbReference type="PANTHER" id="PTHR43452">
    <property type="entry name" value="PYRUVATE DECARBOXYLASE"/>
    <property type="match status" value="1"/>
</dbReference>
<dbReference type="Proteomes" id="UP000823749">
    <property type="component" value="Chromosome 6"/>
</dbReference>
<gene>
    <name evidence="7" type="ORF">RHGRI_017228</name>
</gene>
<dbReference type="SUPFAM" id="SSF101690">
    <property type="entry name" value="PAZ domain"/>
    <property type="match status" value="1"/>
</dbReference>
<evidence type="ECO:0000256" key="4">
    <source>
        <dbReference type="ARBA" id="ARBA00022842"/>
    </source>
</evidence>
<keyword evidence="5" id="KW-0786">Thiamine pyrophosphate</keyword>
<protein>
    <recommendedName>
        <fullName evidence="6">Thiamine pyrophosphate enzyme central domain-containing protein</fullName>
    </recommendedName>
</protein>
<reference evidence="7 8" key="1">
    <citation type="submission" date="2020-08" db="EMBL/GenBank/DDBJ databases">
        <title>Plant Genome Project.</title>
        <authorList>
            <person name="Zhang R.-G."/>
        </authorList>
    </citation>
    <scope>NUCLEOTIDE SEQUENCE [LARGE SCALE GENOMIC DNA]</scope>
    <source>
        <strain evidence="7">WSP0</strain>
        <tissue evidence="7">Leaf</tissue>
    </source>
</reference>
<dbReference type="PANTHER" id="PTHR43452:SF6">
    <property type="entry name" value="PYRUVATE DECARBOXYLASE 2"/>
    <property type="match status" value="1"/>
</dbReference>
<dbReference type="GO" id="GO:0000949">
    <property type="term" value="P:aromatic amino acid family catabolic process to alcohol via Ehrlich pathway"/>
    <property type="evidence" value="ECO:0007669"/>
    <property type="project" value="TreeGrafter"/>
</dbReference>
<dbReference type="GO" id="GO:0030976">
    <property type="term" value="F:thiamine pyrophosphate binding"/>
    <property type="evidence" value="ECO:0007669"/>
    <property type="project" value="InterPro"/>
</dbReference>
<comment type="caution">
    <text evidence="7">The sequence shown here is derived from an EMBL/GenBank/DDBJ whole genome shotgun (WGS) entry which is preliminary data.</text>
</comment>
<sequence>MMMLILFYQMQIYRYWILLFDLETDALIKKALRGVKVEVTHRGNIRRKYRISRLSNKMGLEADVEAATAFLDKAVKPVMVGGSKLRVAKAYDAFVELADDSGYVVAVMPSAKGMFPEHHPHFIGTYQQMLTCLVGYSLLLKKEKAILVQPDRVVIANGPAFRCILTKNFLIAVAKRLKRNTIAYENYSKIFIAASSQV</sequence>
<dbReference type="SUPFAM" id="SSF52467">
    <property type="entry name" value="DHS-like NAD/FAD-binding domain"/>
    <property type="match status" value="1"/>
</dbReference>
<proteinExistence type="inferred from homology"/>
<dbReference type="Gene3D" id="2.170.260.10">
    <property type="entry name" value="paz domain"/>
    <property type="match status" value="1"/>
</dbReference>